<dbReference type="Pfam" id="PF00155">
    <property type="entry name" value="Aminotran_1_2"/>
    <property type="match status" value="1"/>
</dbReference>
<dbReference type="EMBL" id="JACAZI010000017">
    <property type="protein sequence ID" value="KAF7342320.1"/>
    <property type="molecule type" value="Genomic_DNA"/>
</dbReference>
<dbReference type="InterPro" id="IPR015421">
    <property type="entry name" value="PyrdxlP-dep_Trfase_major"/>
</dbReference>
<dbReference type="PRINTS" id="PR00753">
    <property type="entry name" value="ACCSYNTHASE"/>
</dbReference>
<dbReference type="Gene3D" id="3.40.640.10">
    <property type="entry name" value="Type I PLP-dependent aspartate aminotransferase-like (Major domain)"/>
    <property type="match status" value="1"/>
</dbReference>
<dbReference type="AlphaFoldDB" id="A0A8H6XL68"/>
<dbReference type="InterPro" id="IPR004839">
    <property type="entry name" value="Aminotransferase_I/II_large"/>
</dbReference>
<dbReference type="InterPro" id="IPR015422">
    <property type="entry name" value="PyrdxlP-dep_Trfase_small"/>
</dbReference>
<dbReference type="InterPro" id="IPR050478">
    <property type="entry name" value="Ethylene_sulfur-biosynth"/>
</dbReference>
<feature type="domain" description="Aminotransferase class I/classII large" evidence="2">
    <location>
        <begin position="112"/>
        <end position="420"/>
    </location>
</feature>
<evidence type="ECO:0000259" key="2">
    <source>
        <dbReference type="Pfam" id="PF00155"/>
    </source>
</evidence>
<gene>
    <name evidence="3" type="ORF">MVEN_01820400</name>
</gene>
<evidence type="ECO:0000313" key="3">
    <source>
        <dbReference type="EMBL" id="KAF7342320.1"/>
    </source>
</evidence>
<proteinExistence type="predicted"/>
<dbReference type="GO" id="GO:0030170">
    <property type="term" value="F:pyridoxal phosphate binding"/>
    <property type="evidence" value="ECO:0007669"/>
    <property type="project" value="InterPro"/>
</dbReference>
<dbReference type="Proteomes" id="UP000620124">
    <property type="component" value="Unassembled WGS sequence"/>
</dbReference>
<dbReference type="PANTHER" id="PTHR43795">
    <property type="entry name" value="BIFUNCTIONAL ASPARTATE AMINOTRANSFERASE AND GLUTAMATE/ASPARTATE-PREPHENATE AMINOTRANSFERASE-RELATED"/>
    <property type="match status" value="1"/>
</dbReference>
<evidence type="ECO:0000256" key="1">
    <source>
        <dbReference type="ARBA" id="ARBA00022898"/>
    </source>
</evidence>
<comment type="caution">
    <text evidence="3">The sequence shown here is derived from an EMBL/GenBank/DDBJ whole genome shotgun (WGS) entry which is preliminary data.</text>
</comment>
<dbReference type="OrthoDB" id="7042322at2759"/>
<keyword evidence="1" id="KW-0663">Pyridoxal phosphate</keyword>
<protein>
    <submittedName>
        <fullName evidence="3">PLP-dependent transferase</fullName>
    </submittedName>
</protein>
<dbReference type="InterPro" id="IPR015424">
    <property type="entry name" value="PyrdxlP-dep_Trfase"/>
</dbReference>
<dbReference type="Gene3D" id="3.90.1150.10">
    <property type="entry name" value="Aspartate Aminotransferase, domain 1"/>
    <property type="match status" value="1"/>
</dbReference>
<accession>A0A8H6XL68</accession>
<keyword evidence="4" id="KW-1185">Reference proteome</keyword>
<dbReference type="SUPFAM" id="SSF53383">
    <property type="entry name" value="PLP-dependent transferases"/>
    <property type="match status" value="1"/>
</dbReference>
<dbReference type="PANTHER" id="PTHR43795:SF39">
    <property type="entry name" value="AMINOTRANSFERASE CLASS I_CLASSII DOMAIN-CONTAINING PROTEIN"/>
    <property type="match status" value="1"/>
</dbReference>
<dbReference type="CDD" id="cd00609">
    <property type="entry name" value="AAT_like"/>
    <property type="match status" value="1"/>
</dbReference>
<dbReference type="GO" id="GO:0006520">
    <property type="term" value="P:amino acid metabolic process"/>
    <property type="evidence" value="ECO:0007669"/>
    <property type="project" value="TreeGrafter"/>
</dbReference>
<evidence type="ECO:0000313" key="4">
    <source>
        <dbReference type="Proteomes" id="UP000620124"/>
    </source>
</evidence>
<name>A0A8H6XL68_9AGAR</name>
<reference evidence="3" key="1">
    <citation type="submission" date="2020-05" db="EMBL/GenBank/DDBJ databases">
        <title>Mycena genomes resolve the evolution of fungal bioluminescence.</title>
        <authorList>
            <person name="Tsai I.J."/>
        </authorList>
    </citation>
    <scope>NUCLEOTIDE SEQUENCE</scope>
    <source>
        <strain evidence="3">CCC161011</strain>
    </source>
</reference>
<sequence>MSRQPVLSSRARKRQTLLPQHTYTSPTGPYYDPDLYPDGVINISTAENSLLSERLIEHLSRPLTIYPPHLKYRYTLTKTTLPTVEDLLPQYVNDHFNPLVQITTLFSPAGANSVAGPGVGAVLAQLIWALADEGAGVLITAPFYDDYIRDIVHPGLASVVLPKIPAEELLQSTERGVEIQVLLLCNPHNPLPQVVAREVVQAYALFAEKHNLHLVVDEVYGLSTFESAYPPVVNVKFESILSYDLAGMGVDPSRVHVLAGPTKDFGASGIKLGLLVSPSNAPLISLLKPLFNATPISAASDLLFARVLGDTPFVDKFLADNRAALGEAYEFVARWMIFHDLPFTRANAGVYVVVDLAPFIRRIADPSKGDIEKLDLAVAAMLSEKVFLKPTNLMADPIPTRFRLIFTHPRPTMELALRRIERAFGAPSAPLSDY</sequence>
<keyword evidence="3" id="KW-0808">Transferase</keyword>
<dbReference type="GO" id="GO:0008483">
    <property type="term" value="F:transaminase activity"/>
    <property type="evidence" value="ECO:0007669"/>
    <property type="project" value="TreeGrafter"/>
</dbReference>
<organism evidence="3 4">
    <name type="scientific">Mycena venus</name>
    <dbReference type="NCBI Taxonomy" id="2733690"/>
    <lineage>
        <taxon>Eukaryota</taxon>
        <taxon>Fungi</taxon>
        <taxon>Dikarya</taxon>
        <taxon>Basidiomycota</taxon>
        <taxon>Agaricomycotina</taxon>
        <taxon>Agaricomycetes</taxon>
        <taxon>Agaricomycetidae</taxon>
        <taxon>Agaricales</taxon>
        <taxon>Marasmiineae</taxon>
        <taxon>Mycenaceae</taxon>
        <taxon>Mycena</taxon>
    </lineage>
</organism>